<reference evidence="3 4" key="1">
    <citation type="submission" date="2019-03" db="EMBL/GenBank/DDBJ databases">
        <authorList>
            <person name="Gaulin E."/>
            <person name="Dumas B."/>
        </authorList>
    </citation>
    <scope>NUCLEOTIDE SEQUENCE [LARGE SCALE GENOMIC DNA]</scope>
    <source>
        <strain evidence="3">CBS 568.67</strain>
    </source>
</reference>
<reference evidence="2" key="2">
    <citation type="submission" date="2019-06" db="EMBL/GenBank/DDBJ databases">
        <title>Genomics analysis of Aphanomyces spp. identifies a new class of oomycete effector associated with host adaptation.</title>
        <authorList>
            <person name="Gaulin E."/>
        </authorList>
    </citation>
    <scope>NUCLEOTIDE SEQUENCE</scope>
    <source>
        <strain evidence="2">CBS 578.67</strain>
    </source>
</reference>
<sequence>MPVPTPGLSDSERPVFTPQEISCHMTTTLETIDEEYPKEIEARLYPISKQDVRTQLKRIRERRRNPSHEDILKTLDLDPSQAHLLSAPAEIEDEGLGLQRSSETLQKCDEAQRANRDFKPKAVASLSWTKGNPYAVKDESQVPASQSKRSSKEPGLNHSTSVDSDSKSQDDINSLLKLQPRPRPRPSAAQGQAHTPFD</sequence>
<dbReference type="AlphaFoldDB" id="A0A485KZU1"/>
<evidence type="ECO:0000313" key="2">
    <source>
        <dbReference type="EMBL" id="KAF0695097.1"/>
    </source>
</evidence>
<dbReference type="EMBL" id="CAADRA010005534">
    <property type="protein sequence ID" value="VFT90890.1"/>
    <property type="molecule type" value="Genomic_DNA"/>
</dbReference>
<evidence type="ECO:0000313" key="4">
    <source>
        <dbReference type="Proteomes" id="UP000332933"/>
    </source>
</evidence>
<dbReference type="OrthoDB" id="128246at2759"/>
<name>A0A485KZU1_9STRA</name>
<proteinExistence type="predicted"/>
<feature type="compositionally biased region" description="Polar residues" evidence="1">
    <location>
        <begin position="189"/>
        <end position="198"/>
    </location>
</feature>
<feature type="region of interest" description="Disordered" evidence="1">
    <location>
        <begin position="125"/>
        <end position="198"/>
    </location>
</feature>
<evidence type="ECO:0000256" key="1">
    <source>
        <dbReference type="SAM" id="MobiDB-lite"/>
    </source>
</evidence>
<accession>A0A485KZU1</accession>
<gene>
    <name evidence="3" type="primary">Aste57867_14062</name>
    <name evidence="2" type="ORF">As57867_014011</name>
    <name evidence="3" type="ORF">ASTE57867_14062</name>
</gene>
<keyword evidence="4" id="KW-1185">Reference proteome</keyword>
<dbReference type="EMBL" id="VJMH01005513">
    <property type="protein sequence ID" value="KAF0695097.1"/>
    <property type="molecule type" value="Genomic_DNA"/>
</dbReference>
<organism evidence="3 4">
    <name type="scientific">Aphanomyces stellatus</name>
    <dbReference type="NCBI Taxonomy" id="120398"/>
    <lineage>
        <taxon>Eukaryota</taxon>
        <taxon>Sar</taxon>
        <taxon>Stramenopiles</taxon>
        <taxon>Oomycota</taxon>
        <taxon>Saprolegniomycetes</taxon>
        <taxon>Saprolegniales</taxon>
        <taxon>Verrucalvaceae</taxon>
        <taxon>Aphanomyces</taxon>
    </lineage>
</organism>
<evidence type="ECO:0000313" key="3">
    <source>
        <dbReference type="EMBL" id="VFT90890.1"/>
    </source>
</evidence>
<dbReference type="Proteomes" id="UP000332933">
    <property type="component" value="Unassembled WGS sequence"/>
</dbReference>
<protein>
    <submittedName>
        <fullName evidence="3">Aste57867_14062 protein</fullName>
    </submittedName>
</protein>